<evidence type="ECO:0000313" key="2">
    <source>
        <dbReference type="EMBL" id="SLN22033.1"/>
    </source>
</evidence>
<proteinExistence type="predicted"/>
<dbReference type="EMBL" id="FWFU01000001">
    <property type="protein sequence ID" value="SLN22033.1"/>
    <property type="molecule type" value="Genomic_DNA"/>
</dbReference>
<keyword evidence="1" id="KW-0732">Signal</keyword>
<accession>A0A1X6YI60</accession>
<evidence type="ECO:0000256" key="1">
    <source>
        <dbReference type="SAM" id="SignalP"/>
    </source>
</evidence>
<feature type="signal peptide" evidence="1">
    <location>
        <begin position="1"/>
        <end position="26"/>
    </location>
</feature>
<gene>
    <name evidence="2" type="ORF">ROH8110_00824</name>
</gene>
<organism evidence="2 3">
    <name type="scientific">Roseovarius halotolerans</name>
    <dbReference type="NCBI Taxonomy" id="505353"/>
    <lineage>
        <taxon>Bacteria</taxon>
        <taxon>Pseudomonadati</taxon>
        <taxon>Pseudomonadota</taxon>
        <taxon>Alphaproteobacteria</taxon>
        <taxon>Rhodobacterales</taxon>
        <taxon>Roseobacteraceae</taxon>
        <taxon>Roseovarius</taxon>
    </lineage>
</organism>
<dbReference type="AlphaFoldDB" id="A0A1X6YI60"/>
<name>A0A1X6YI60_9RHOB</name>
<sequence>MSCTARFAMVAAALFLVLQGATPGLAGGQTRQAPYVSVSEQRSALVACKDELGQRGWPRFQASYVEYPWGGQTILRILPHRNVSPDEAAWINACADKALGRQTGPVVVLRRKAVVAGCPRKAPTMYRGAGYCIRR</sequence>
<dbReference type="Proteomes" id="UP000193207">
    <property type="component" value="Unassembled WGS sequence"/>
</dbReference>
<dbReference type="RefSeq" id="WP_139837381.1">
    <property type="nucleotide sequence ID" value="NZ_FWFU01000001.1"/>
</dbReference>
<reference evidence="2 3" key="1">
    <citation type="submission" date="2017-03" db="EMBL/GenBank/DDBJ databases">
        <authorList>
            <person name="Afonso C.L."/>
            <person name="Miller P.J."/>
            <person name="Scott M.A."/>
            <person name="Spackman E."/>
            <person name="Goraichik I."/>
            <person name="Dimitrov K.M."/>
            <person name="Suarez D.L."/>
            <person name="Swayne D.E."/>
        </authorList>
    </citation>
    <scope>NUCLEOTIDE SEQUENCE [LARGE SCALE GENOMIC DNA]</scope>
    <source>
        <strain evidence="2 3">CECT 8110</strain>
    </source>
</reference>
<evidence type="ECO:0000313" key="3">
    <source>
        <dbReference type="Proteomes" id="UP000193207"/>
    </source>
</evidence>
<feature type="chain" id="PRO_5010871805" evidence="1">
    <location>
        <begin position="27"/>
        <end position="135"/>
    </location>
</feature>
<keyword evidence="3" id="KW-1185">Reference proteome</keyword>
<protein>
    <submittedName>
        <fullName evidence="2">Uncharacterized protein</fullName>
    </submittedName>
</protein>
<dbReference type="OrthoDB" id="7745485at2"/>